<dbReference type="PANTHER" id="PTHR40470">
    <property type="entry name" value="PHYTANOYL-COA DIOXYGENASE FAMILY PROTEIN (AFU_ORTHOLOGUE AFUA_2G15850)"/>
    <property type="match status" value="1"/>
</dbReference>
<reference evidence="1" key="1">
    <citation type="submission" date="2019-09" db="EMBL/GenBank/DDBJ databases">
        <title>Characterisation of the sponge microbiome using genome-centric metagenomics.</title>
        <authorList>
            <person name="Engelberts J.P."/>
            <person name="Robbins S.J."/>
            <person name="De Goeij J.M."/>
            <person name="Aranda M."/>
            <person name="Bell S.C."/>
            <person name="Webster N.S."/>
        </authorList>
    </citation>
    <scope>NUCLEOTIDE SEQUENCE</scope>
    <source>
        <strain evidence="1">SB0675_bin_29</strain>
    </source>
</reference>
<dbReference type="Pfam" id="PF05721">
    <property type="entry name" value="PhyH"/>
    <property type="match status" value="1"/>
</dbReference>
<dbReference type="Gene3D" id="2.60.120.620">
    <property type="entry name" value="q2cbj1_9rhob like domain"/>
    <property type="match status" value="1"/>
</dbReference>
<accession>A0A6B1G4P4</accession>
<gene>
    <name evidence="1" type="ORF">F4148_16605</name>
</gene>
<name>A0A6B1G4P4_9CHLR</name>
<sequence length="405" mass="45922">MEFSRDQFLEDGFVILRGVIPPQELDGLRRAYEELVERQKVIWARERGPDDPPGGVWESHAQPRLNLGALAGEIDAQTVGAVEIWLHENMQGVSSRLLGVEDAAVTEMMLMCNPVRDHETGGHRGWHRDFYPPHTAPLQGYADDILENGPRYVQWNLPLYDDNVLWVVPGSHNRLNTDEENAAMNADARTPVPGAVQTHLAAGDGVAYILPLLHWGSRYNATMRRTIHGGFSEYTTYKELPYLEHLSPASQDSFQRWNERSTRAFEWTEAALRAVVDGDGAAYKAALDRLHPGRGDKGRLLSTIFLSKSAKRIHQLKSPDFDSLPEQERNWATGIHPMTLQWGRPLADRFSDQEADVLWARFKFVDDLLQAEEDQWTPGFQGEETRYYFDQVPADLSVEAFLASF</sequence>
<dbReference type="EMBL" id="VYDA01000588">
    <property type="protein sequence ID" value="MYH63298.1"/>
    <property type="molecule type" value="Genomic_DNA"/>
</dbReference>
<dbReference type="AlphaFoldDB" id="A0A6B1G4P4"/>
<organism evidence="1">
    <name type="scientific">Caldilineaceae bacterium SB0675_bin_29</name>
    <dbReference type="NCBI Taxonomy" id="2605266"/>
    <lineage>
        <taxon>Bacteria</taxon>
        <taxon>Bacillati</taxon>
        <taxon>Chloroflexota</taxon>
        <taxon>Caldilineae</taxon>
        <taxon>Caldilineales</taxon>
        <taxon>Caldilineaceae</taxon>
    </lineage>
</organism>
<dbReference type="SUPFAM" id="SSF51197">
    <property type="entry name" value="Clavaminate synthase-like"/>
    <property type="match status" value="1"/>
</dbReference>
<proteinExistence type="predicted"/>
<protein>
    <submittedName>
        <fullName evidence="1">Phytanoyl-CoA dioxygenase family protein</fullName>
    </submittedName>
</protein>
<evidence type="ECO:0000313" key="1">
    <source>
        <dbReference type="EMBL" id="MYH63298.1"/>
    </source>
</evidence>
<keyword evidence="1" id="KW-0223">Dioxygenase</keyword>
<dbReference type="GO" id="GO:0016706">
    <property type="term" value="F:2-oxoglutarate-dependent dioxygenase activity"/>
    <property type="evidence" value="ECO:0007669"/>
    <property type="project" value="UniProtKB-ARBA"/>
</dbReference>
<comment type="caution">
    <text evidence="1">The sequence shown here is derived from an EMBL/GenBank/DDBJ whole genome shotgun (WGS) entry which is preliminary data.</text>
</comment>
<dbReference type="InterPro" id="IPR008775">
    <property type="entry name" value="Phytyl_CoA_dOase-like"/>
</dbReference>
<keyword evidence="1" id="KW-0560">Oxidoreductase</keyword>
<dbReference type="PANTHER" id="PTHR40470:SF1">
    <property type="entry name" value="PHYTANOYL-COA DIOXYGENASE FAMILY PROTEIN (AFU_ORTHOLOGUE AFUA_2G15850)"/>
    <property type="match status" value="1"/>
</dbReference>